<dbReference type="PANTHER" id="PTHR30399">
    <property type="entry name" value="UNCHARACTERIZED PROTEIN YGJP"/>
    <property type="match status" value="1"/>
</dbReference>
<reference evidence="2 3" key="1">
    <citation type="submission" date="2019-05" db="EMBL/GenBank/DDBJ databases">
        <authorList>
            <person name="Zhou X."/>
        </authorList>
    </citation>
    <scope>NUCLEOTIDE SEQUENCE [LARGE SCALE GENOMIC DNA]</scope>
    <source>
        <strain evidence="2 3">DSM 432</strain>
    </source>
</reference>
<dbReference type="Pfam" id="PF01863">
    <property type="entry name" value="YgjP-like"/>
    <property type="match status" value="1"/>
</dbReference>
<dbReference type="Gene3D" id="3.30.2010.10">
    <property type="entry name" value="Metalloproteases ('zincins'), catalytic domain"/>
    <property type="match status" value="1"/>
</dbReference>
<dbReference type="InterPro" id="IPR053136">
    <property type="entry name" value="UTP_pyrophosphatase-like"/>
</dbReference>
<proteinExistence type="predicted"/>
<name>A0A6C1KD73_XANAU</name>
<evidence type="ECO:0000313" key="3">
    <source>
        <dbReference type="Proteomes" id="UP000305131"/>
    </source>
</evidence>
<gene>
    <name evidence="2" type="ORF">FBQ73_14635</name>
</gene>
<dbReference type="Proteomes" id="UP000305131">
    <property type="component" value="Unassembled WGS sequence"/>
</dbReference>
<dbReference type="CDD" id="cd07344">
    <property type="entry name" value="M48_yhfN_like"/>
    <property type="match status" value="1"/>
</dbReference>
<protein>
    <submittedName>
        <fullName evidence="2">M48 family metallopeptidase</fullName>
    </submittedName>
</protein>
<comment type="caution">
    <text evidence="2">The sequence shown here is derived from an EMBL/GenBank/DDBJ whole genome shotgun (WGS) entry which is preliminary data.</text>
</comment>
<dbReference type="AlphaFoldDB" id="A0A6C1KD73"/>
<dbReference type="EMBL" id="VAUP01000031">
    <property type="protein sequence ID" value="TLX42092.1"/>
    <property type="molecule type" value="Genomic_DNA"/>
</dbReference>
<accession>A0A6C1KD73</accession>
<evidence type="ECO:0000313" key="2">
    <source>
        <dbReference type="EMBL" id="TLX42092.1"/>
    </source>
</evidence>
<sequence length="266" mass="30206">MRGRYGGNVAPVAPMLFRRQDRKPPAPQAAEWIELMLDDGPLRVAVRRNAQARRLTLRVRAAARDVTLTAPPHVPLAFARDFVQRQREWVRVRLVRLPEKVLFEPGALIPLHGTPHRVIHCPQARGTVWVAPDADGRPTLHVAGEAPHLARRVQDFLKREARQALGAAVKTYTAALKVEVGRITLRDTASRWGSCSARGDLSFSWRLIMAPAFVQDYLAAHEVAHRLEMNHGPRFWRLVEQVCPNRREAEAWLRRHGSDLHRYGSE</sequence>
<dbReference type="PANTHER" id="PTHR30399:SF1">
    <property type="entry name" value="UTP PYROPHOSPHATASE"/>
    <property type="match status" value="1"/>
</dbReference>
<dbReference type="InterPro" id="IPR002725">
    <property type="entry name" value="YgjP-like_metallopeptidase"/>
</dbReference>
<dbReference type="OrthoDB" id="9795402at2"/>
<organism evidence="2 3">
    <name type="scientific">Xanthobacter autotrophicus</name>
    <dbReference type="NCBI Taxonomy" id="280"/>
    <lineage>
        <taxon>Bacteria</taxon>
        <taxon>Pseudomonadati</taxon>
        <taxon>Pseudomonadota</taxon>
        <taxon>Alphaproteobacteria</taxon>
        <taxon>Hyphomicrobiales</taxon>
        <taxon>Xanthobacteraceae</taxon>
        <taxon>Xanthobacter</taxon>
    </lineage>
</organism>
<feature type="domain" description="YgjP-like metallopeptidase" evidence="1">
    <location>
        <begin position="56"/>
        <end position="256"/>
    </location>
</feature>
<evidence type="ECO:0000259" key="1">
    <source>
        <dbReference type="Pfam" id="PF01863"/>
    </source>
</evidence>